<reference evidence="2" key="2">
    <citation type="submission" date="2023-05" db="EMBL/GenBank/DDBJ databases">
        <authorList>
            <person name="Fouks B."/>
        </authorList>
    </citation>
    <scope>NUCLEOTIDE SEQUENCE</scope>
    <source>
        <strain evidence="2">Stay&amp;Tobe</strain>
        <tissue evidence="2">Testes</tissue>
    </source>
</reference>
<reference evidence="2" key="1">
    <citation type="journal article" date="2023" name="IScience">
        <title>Live-bearing cockroach genome reveals convergent evolutionary mechanisms linked to viviparity in insects and beyond.</title>
        <authorList>
            <person name="Fouks B."/>
            <person name="Harrison M.C."/>
            <person name="Mikhailova A.A."/>
            <person name="Marchal E."/>
            <person name="English S."/>
            <person name="Carruthers M."/>
            <person name="Jennings E.C."/>
            <person name="Chiamaka E.L."/>
            <person name="Frigard R.A."/>
            <person name="Pippel M."/>
            <person name="Attardo G.M."/>
            <person name="Benoit J.B."/>
            <person name="Bornberg-Bauer E."/>
            <person name="Tobe S.S."/>
        </authorList>
    </citation>
    <scope>NUCLEOTIDE SEQUENCE</scope>
    <source>
        <strain evidence="2">Stay&amp;Tobe</strain>
    </source>
</reference>
<protein>
    <submittedName>
        <fullName evidence="2">Uncharacterized protein</fullName>
    </submittedName>
</protein>
<feature type="non-terminal residue" evidence="2">
    <location>
        <position position="133"/>
    </location>
</feature>
<dbReference type="Proteomes" id="UP001233999">
    <property type="component" value="Unassembled WGS sequence"/>
</dbReference>
<feature type="compositionally biased region" description="Polar residues" evidence="1">
    <location>
        <begin position="122"/>
        <end position="133"/>
    </location>
</feature>
<dbReference type="EMBL" id="JASPKZ010001205">
    <property type="protein sequence ID" value="KAJ9598573.1"/>
    <property type="molecule type" value="Genomic_DNA"/>
</dbReference>
<gene>
    <name evidence="2" type="ORF">L9F63_010744</name>
</gene>
<keyword evidence="3" id="KW-1185">Reference proteome</keyword>
<evidence type="ECO:0000256" key="1">
    <source>
        <dbReference type="SAM" id="MobiDB-lite"/>
    </source>
</evidence>
<sequence length="133" mass="15191">CSAQVQSCQLFKIMHTDAETTKRTVETFDTFAHESADLQKHDNSSSAHSQTHDAAHLRVFQWQRVEYNGEKNLNCPFVTKDSASREENRTSPNRSSEGRPVKSCGREEEDLEEDDYKRATPNPESVDNNEMGR</sequence>
<name>A0AAD8EQ61_DIPPU</name>
<dbReference type="AlphaFoldDB" id="A0AAD8EQ61"/>
<accession>A0AAD8EQ61</accession>
<feature type="compositionally biased region" description="Basic and acidic residues" evidence="1">
    <location>
        <begin position="96"/>
        <end position="106"/>
    </location>
</feature>
<organism evidence="2 3">
    <name type="scientific">Diploptera punctata</name>
    <name type="common">Pacific beetle cockroach</name>
    <dbReference type="NCBI Taxonomy" id="6984"/>
    <lineage>
        <taxon>Eukaryota</taxon>
        <taxon>Metazoa</taxon>
        <taxon>Ecdysozoa</taxon>
        <taxon>Arthropoda</taxon>
        <taxon>Hexapoda</taxon>
        <taxon>Insecta</taxon>
        <taxon>Pterygota</taxon>
        <taxon>Neoptera</taxon>
        <taxon>Polyneoptera</taxon>
        <taxon>Dictyoptera</taxon>
        <taxon>Blattodea</taxon>
        <taxon>Blaberoidea</taxon>
        <taxon>Blaberidae</taxon>
        <taxon>Diplopterinae</taxon>
        <taxon>Diploptera</taxon>
    </lineage>
</organism>
<feature type="region of interest" description="Disordered" evidence="1">
    <location>
        <begin position="73"/>
        <end position="133"/>
    </location>
</feature>
<evidence type="ECO:0000313" key="3">
    <source>
        <dbReference type="Proteomes" id="UP001233999"/>
    </source>
</evidence>
<proteinExistence type="predicted"/>
<comment type="caution">
    <text evidence="2">The sequence shown here is derived from an EMBL/GenBank/DDBJ whole genome shotgun (WGS) entry which is preliminary data.</text>
</comment>
<evidence type="ECO:0000313" key="2">
    <source>
        <dbReference type="EMBL" id="KAJ9598573.1"/>
    </source>
</evidence>
<feature type="non-terminal residue" evidence="2">
    <location>
        <position position="1"/>
    </location>
</feature>